<name>A0ABU8S3M2_9SPHN</name>
<dbReference type="EMBL" id="JBBHJY010000001">
    <property type="protein sequence ID" value="MEJ6008547.1"/>
    <property type="molecule type" value="Genomic_DNA"/>
</dbReference>
<reference evidence="1 2" key="1">
    <citation type="submission" date="2024-03" db="EMBL/GenBank/DDBJ databases">
        <authorList>
            <person name="Jo J.-H."/>
        </authorList>
    </citation>
    <scope>NUCLEOTIDE SEQUENCE [LARGE SCALE GENOMIC DNA]</scope>
    <source>
        <strain evidence="1 2">AS3R-12</strain>
    </source>
</reference>
<proteinExistence type="predicted"/>
<protein>
    <submittedName>
        <fullName evidence="1">Uncharacterized protein</fullName>
    </submittedName>
</protein>
<comment type="caution">
    <text evidence="1">The sequence shown here is derived from an EMBL/GenBank/DDBJ whole genome shotgun (WGS) entry which is preliminary data.</text>
</comment>
<dbReference type="RefSeq" id="WP_339964112.1">
    <property type="nucleotide sequence ID" value="NZ_JBBHJY010000001.1"/>
</dbReference>
<dbReference type="Proteomes" id="UP001379235">
    <property type="component" value="Unassembled WGS sequence"/>
</dbReference>
<keyword evidence="2" id="KW-1185">Reference proteome</keyword>
<gene>
    <name evidence="1" type="ORF">WG900_01290</name>
</gene>
<sequence length="146" mass="15798">MGGRGSDLQPLSALRGQQEQWKDFIPFFEHGNLADAETCAYGKRQLAAKAVAAIARIVRDWPVGEAPFRFAFASSIDESGCGHDLAFPDCGDGVPLRQMLKEVIADICKVDPANERLVSEGLILFDHFTGRAGQHQFSSCSMPASG</sequence>
<accession>A0ABU8S3M2</accession>
<evidence type="ECO:0000313" key="1">
    <source>
        <dbReference type="EMBL" id="MEJ6008547.1"/>
    </source>
</evidence>
<evidence type="ECO:0000313" key="2">
    <source>
        <dbReference type="Proteomes" id="UP001379235"/>
    </source>
</evidence>
<organism evidence="1 2">
    <name type="scientific">Novosphingobium aquae</name>
    <dbReference type="NCBI Taxonomy" id="3133435"/>
    <lineage>
        <taxon>Bacteria</taxon>
        <taxon>Pseudomonadati</taxon>
        <taxon>Pseudomonadota</taxon>
        <taxon>Alphaproteobacteria</taxon>
        <taxon>Sphingomonadales</taxon>
        <taxon>Sphingomonadaceae</taxon>
        <taxon>Novosphingobium</taxon>
    </lineage>
</organism>